<comment type="caution">
    <text evidence="2">The sequence shown here is derived from an EMBL/GenBank/DDBJ whole genome shotgun (WGS) entry which is preliminary data.</text>
</comment>
<evidence type="ECO:0000259" key="1">
    <source>
        <dbReference type="Pfam" id="PF20335"/>
    </source>
</evidence>
<keyword evidence="3" id="KW-1185">Reference proteome</keyword>
<organism evidence="2 3">
    <name type="scientific">Chitinophaga fulva</name>
    <dbReference type="NCBI Taxonomy" id="2728842"/>
    <lineage>
        <taxon>Bacteria</taxon>
        <taxon>Pseudomonadati</taxon>
        <taxon>Bacteroidota</taxon>
        <taxon>Chitinophagia</taxon>
        <taxon>Chitinophagales</taxon>
        <taxon>Chitinophagaceae</taxon>
        <taxon>Chitinophaga</taxon>
    </lineage>
</organism>
<dbReference type="RefSeq" id="WP_169225662.1">
    <property type="nucleotide sequence ID" value="NZ_JABBGC010000001.1"/>
</dbReference>
<name>A0A848GK56_9BACT</name>
<evidence type="ECO:0000313" key="2">
    <source>
        <dbReference type="EMBL" id="NML38686.1"/>
    </source>
</evidence>
<feature type="domain" description="DUF6630" evidence="1">
    <location>
        <begin position="22"/>
        <end position="139"/>
    </location>
</feature>
<dbReference type="AlphaFoldDB" id="A0A848GK56"/>
<dbReference type="Pfam" id="PF20335">
    <property type="entry name" value="DUF6630"/>
    <property type="match status" value="1"/>
</dbReference>
<protein>
    <recommendedName>
        <fullName evidence="1">DUF6630 domain-containing protein</fullName>
    </recommendedName>
</protein>
<accession>A0A848GK56</accession>
<dbReference type="EMBL" id="JABBGC010000001">
    <property type="protein sequence ID" value="NML38686.1"/>
    <property type="molecule type" value="Genomic_DNA"/>
</dbReference>
<dbReference type="InterPro" id="IPR046582">
    <property type="entry name" value="DUF6630"/>
</dbReference>
<gene>
    <name evidence="2" type="ORF">HHL17_15870</name>
</gene>
<sequence>MNATFLRYLVLPEEEKLLSTATDDEQLLDALLKQQYLTVTDWKGEDTPRQIGNFLQARLHALKPGFHLDIDSVYTSMEAEASGFEAGDGIPFLLTSFQTLLEEEGFIIVLLDRGNDSYYIGLIPGNNKKNLKKQSTPLGKWRAFGELSGEVLYTVYCSCGSMNVWQVKRGELIDEEGTCERCGQEIFDKKGKTSFPVITEYI</sequence>
<dbReference type="Proteomes" id="UP000583266">
    <property type="component" value="Unassembled WGS sequence"/>
</dbReference>
<evidence type="ECO:0000313" key="3">
    <source>
        <dbReference type="Proteomes" id="UP000583266"/>
    </source>
</evidence>
<proteinExistence type="predicted"/>
<reference evidence="2 3" key="1">
    <citation type="submission" date="2020-04" db="EMBL/GenBank/DDBJ databases">
        <title>Chitinophaga sp. G-6-1-13 sp. nov., isolated from soil.</title>
        <authorList>
            <person name="Dahal R.H."/>
            <person name="Chaudhary D.K."/>
        </authorList>
    </citation>
    <scope>NUCLEOTIDE SEQUENCE [LARGE SCALE GENOMIC DNA]</scope>
    <source>
        <strain evidence="2 3">G-6-1-13</strain>
    </source>
</reference>